<organism evidence="1 2">
    <name type="scientific">Limnohabitans curvus</name>
    <dbReference type="NCBI Taxonomy" id="323423"/>
    <lineage>
        <taxon>Bacteria</taxon>
        <taxon>Pseudomonadati</taxon>
        <taxon>Pseudomonadota</taxon>
        <taxon>Betaproteobacteria</taxon>
        <taxon>Burkholderiales</taxon>
        <taxon>Comamonadaceae</taxon>
        <taxon>Limnohabitans</taxon>
    </lineage>
</organism>
<proteinExistence type="predicted"/>
<keyword evidence="2" id="KW-1185">Reference proteome</keyword>
<dbReference type="RefSeq" id="WP_108402992.1">
    <property type="nucleotide sequence ID" value="NZ_NESP01000002.1"/>
</dbReference>
<protein>
    <submittedName>
        <fullName evidence="1">Uncharacterized protein</fullName>
    </submittedName>
</protein>
<accession>A0A315EKQ1</accession>
<evidence type="ECO:0000313" key="2">
    <source>
        <dbReference type="Proteomes" id="UP000251341"/>
    </source>
</evidence>
<sequence>MTVEKISEELGKIEQFIKLLQITYTQALRQKPDEKTELQILGIDWQDGLTVRVKNIENTSETFEKTCEKIGARIFKTETNYSIKFTSLQVGIEALKQTQTSK</sequence>
<name>A0A315EKQ1_9BURK</name>
<evidence type="ECO:0000313" key="1">
    <source>
        <dbReference type="EMBL" id="PUE56464.1"/>
    </source>
</evidence>
<gene>
    <name evidence="1" type="ORF">B9Z44_14555</name>
</gene>
<dbReference type="Proteomes" id="UP000251341">
    <property type="component" value="Unassembled WGS sequence"/>
</dbReference>
<dbReference type="AlphaFoldDB" id="A0A315EKQ1"/>
<dbReference type="EMBL" id="NESP01000002">
    <property type="protein sequence ID" value="PUE56464.1"/>
    <property type="molecule type" value="Genomic_DNA"/>
</dbReference>
<comment type="caution">
    <text evidence="1">The sequence shown here is derived from an EMBL/GenBank/DDBJ whole genome shotgun (WGS) entry which is preliminary data.</text>
</comment>
<reference evidence="1 2" key="1">
    <citation type="submission" date="2017-04" db="EMBL/GenBank/DDBJ databases">
        <title>Unexpected and diverse lifestyles within the genus Limnohabitans.</title>
        <authorList>
            <person name="Kasalicky V."/>
            <person name="Mehrshad M."/>
            <person name="Andrei S.-A."/>
            <person name="Salcher M."/>
            <person name="Kratochvilova H."/>
            <person name="Simek K."/>
            <person name="Ghai R."/>
        </authorList>
    </citation>
    <scope>NUCLEOTIDE SEQUENCE [LARGE SCALE GENOMIC DNA]</scope>
    <source>
        <strain evidence="1 2">MWH-C5</strain>
    </source>
</reference>